<gene>
    <name evidence="3" type="ORF">BST17_01890</name>
</gene>
<feature type="region of interest" description="Disordered" evidence="1">
    <location>
        <begin position="462"/>
        <end position="484"/>
    </location>
</feature>
<dbReference type="EMBL" id="MVHJ01000001">
    <property type="protein sequence ID" value="ORA07238.1"/>
    <property type="molecule type" value="Genomic_DNA"/>
</dbReference>
<accession>A0A1W9Z4F7</accession>
<feature type="region of interest" description="Disordered" evidence="1">
    <location>
        <begin position="382"/>
        <end position="416"/>
    </location>
</feature>
<keyword evidence="4" id="KW-1185">Reference proteome</keyword>
<dbReference type="Pfam" id="PF13699">
    <property type="entry name" value="eCIS_core"/>
    <property type="match status" value="1"/>
</dbReference>
<evidence type="ECO:0000256" key="1">
    <source>
        <dbReference type="SAM" id="MobiDB-lite"/>
    </source>
</evidence>
<feature type="region of interest" description="Disordered" evidence="1">
    <location>
        <begin position="188"/>
        <end position="213"/>
    </location>
</feature>
<comment type="caution">
    <text evidence="3">The sequence shown here is derived from an EMBL/GenBank/DDBJ whole genome shotgun (WGS) entry which is preliminary data.</text>
</comment>
<feature type="domain" description="eCIS core" evidence="2">
    <location>
        <begin position="13"/>
        <end position="87"/>
    </location>
</feature>
<name>A0A1W9Z4F7_MYCBA</name>
<sequence length="634" mass="68593">MASLDRLGPGRQLEQSALSRFENELSTDLTAVRVHHDAAANAAAARANAAAFSVANHIVFAHNEYAPNTSRGTWLLAHELTHIKQHSSLGLRTIMHRAPPSKESARSGFSSHSDAVFDAFDAAALTRWEDAARIVNGLSEADLEFFITTLNDRDLIYWLHVGALKAPGVGRDSRVAVTTQDVYESVKAKQEVPNLSRKNGRRESQTASATTPPIVTKEEQWQYAKDGARNWLLSKAESPLVGAEFGVEFGRRFGLAGVGGAVVAGTAVDMGLGIASSTLRFVYGSRSETADAIEKARATLRDTPAQRALASLRAPEPEQRPTNLREYLRKENYDAMQTTLNAAEFGVTAVAPMVAESCLAVREPSGPVPKIVSPAVEFETTDRNTTVARRPVAPGSDPIGAGASRSTRRVARPKDPYDPAWREYWAQNPEAKRSLSAAAVDDPHVFSGTGQKDLTAIAEGEPKQATGTASVAKNRPPSLSPSVLPQYASRRSFMDAMRRQLLARRAAGKKSLLDYLLDKSGDWKKGSLSTKAGRTIRGRYALSDPDGPIVQAGHMQSDVYAKGVGKREFFMLEDADMNWMTGQTVENVGAYLSKPAVLIDDFPMDIPTARLHETHGLLPAGTVDAAPIIESPDF</sequence>
<dbReference type="InterPro" id="IPR032759">
    <property type="entry name" value="Ntox5"/>
</dbReference>
<dbReference type="InterPro" id="IPR025295">
    <property type="entry name" value="eCIS_core_dom"/>
</dbReference>
<evidence type="ECO:0000313" key="4">
    <source>
        <dbReference type="Proteomes" id="UP000192366"/>
    </source>
</evidence>
<dbReference type="Pfam" id="PF15543">
    <property type="entry name" value="Ntox5"/>
    <property type="match status" value="1"/>
</dbReference>
<evidence type="ECO:0000313" key="3">
    <source>
        <dbReference type="EMBL" id="ORA07238.1"/>
    </source>
</evidence>
<reference evidence="3 4" key="1">
    <citation type="submission" date="2017-02" db="EMBL/GenBank/DDBJ databases">
        <title>The new phylogeny of genus Mycobacterium.</title>
        <authorList>
            <person name="Tortoli E."/>
            <person name="Trovato A."/>
            <person name="Cirillo D.M."/>
        </authorList>
    </citation>
    <scope>NUCLEOTIDE SEQUENCE [LARGE SCALE GENOMIC DNA]</scope>
    <source>
        <strain evidence="3 4">DSM 45578</strain>
    </source>
</reference>
<protein>
    <recommendedName>
        <fullName evidence="2">eCIS core domain-containing protein</fullName>
    </recommendedName>
</protein>
<dbReference type="STRING" id="564198.BST17_01890"/>
<dbReference type="Proteomes" id="UP000192366">
    <property type="component" value="Unassembled WGS sequence"/>
</dbReference>
<evidence type="ECO:0000259" key="2">
    <source>
        <dbReference type="Pfam" id="PF13699"/>
    </source>
</evidence>
<organism evidence="3 4">
    <name type="scientific">Mycolicibacterium bacteremicum</name>
    <name type="common">Mycobacterium bacteremicum</name>
    <dbReference type="NCBI Taxonomy" id="564198"/>
    <lineage>
        <taxon>Bacteria</taxon>
        <taxon>Bacillati</taxon>
        <taxon>Actinomycetota</taxon>
        <taxon>Actinomycetes</taxon>
        <taxon>Mycobacteriales</taxon>
        <taxon>Mycobacteriaceae</taxon>
        <taxon>Mycolicibacterium</taxon>
    </lineage>
</organism>
<dbReference type="AlphaFoldDB" id="A0A1W9Z4F7"/>
<proteinExistence type="predicted"/>